<dbReference type="AlphaFoldDB" id="A0A835DGI6"/>
<evidence type="ECO:0000259" key="8">
    <source>
        <dbReference type="Pfam" id="PF09169"/>
    </source>
</evidence>
<feature type="domain" description="BRCA2 OB1" evidence="7">
    <location>
        <begin position="597"/>
        <end position="734"/>
    </location>
</feature>
<evidence type="ECO:0000256" key="2">
    <source>
        <dbReference type="ARBA" id="ARBA00022763"/>
    </source>
</evidence>
<evidence type="ECO:0000313" key="9">
    <source>
        <dbReference type="EMBL" id="KAF8402568.1"/>
    </source>
</evidence>
<dbReference type="Gene3D" id="6.10.70.10">
    <property type="match status" value="1"/>
</dbReference>
<keyword evidence="1" id="KW-0677">Repeat</keyword>
<evidence type="ECO:0000313" key="10">
    <source>
        <dbReference type="Proteomes" id="UP000655225"/>
    </source>
</evidence>
<evidence type="ECO:0000256" key="5">
    <source>
        <dbReference type="ARBA" id="ARBA00023204"/>
    </source>
</evidence>
<dbReference type="InterPro" id="IPR012340">
    <property type="entry name" value="NA-bd_OB-fold"/>
</dbReference>
<reference evidence="9 10" key="1">
    <citation type="submission" date="2020-04" db="EMBL/GenBank/DDBJ databases">
        <title>Plant Genome Project.</title>
        <authorList>
            <person name="Zhang R.-G."/>
        </authorList>
    </citation>
    <scope>NUCLEOTIDE SEQUENCE [LARGE SCALE GENOMIC DNA]</scope>
    <source>
        <strain evidence="9">YNK0</strain>
        <tissue evidence="9">Leaf</tissue>
    </source>
</reference>
<keyword evidence="5" id="KW-0234">DNA repair</keyword>
<dbReference type="EMBL" id="JABCRI010000007">
    <property type="protein sequence ID" value="KAF8402568.1"/>
    <property type="molecule type" value="Genomic_DNA"/>
</dbReference>
<dbReference type="FunFam" id="2.40.50.140:FF:000262">
    <property type="entry name" value="Protein BREAST CANCER SUSCEPTIBILITY 2 homolog B"/>
    <property type="match status" value="1"/>
</dbReference>
<comment type="caution">
    <text evidence="9">The sequence shown here is derived from an EMBL/GenBank/DDBJ whole genome shotgun (WGS) entry which is preliminary data.</text>
</comment>
<organism evidence="9 10">
    <name type="scientific">Tetracentron sinense</name>
    <name type="common">Spur-leaf</name>
    <dbReference type="NCBI Taxonomy" id="13715"/>
    <lineage>
        <taxon>Eukaryota</taxon>
        <taxon>Viridiplantae</taxon>
        <taxon>Streptophyta</taxon>
        <taxon>Embryophyta</taxon>
        <taxon>Tracheophyta</taxon>
        <taxon>Spermatophyta</taxon>
        <taxon>Magnoliopsida</taxon>
        <taxon>Trochodendrales</taxon>
        <taxon>Trochodendraceae</taxon>
        <taxon>Tetracentron</taxon>
    </lineage>
</organism>
<dbReference type="SUPFAM" id="SSF81872">
    <property type="entry name" value="BRCA2 helical domain"/>
    <property type="match status" value="1"/>
</dbReference>
<evidence type="ECO:0000256" key="3">
    <source>
        <dbReference type="ARBA" id="ARBA00023125"/>
    </source>
</evidence>
<dbReference type="InterPro" id="IPR015187">
    <property type="entry name" value="BRCA2_OB_1"/>
</dbReference>
<dbReference type="InterPro" id="IPR015252">
    <property type="entry name" value="BRCA2_hlx"/>
</dbReference>
<evidence type="ECO:0000256" key="4">
    <source>
        <dbReference type="ARBA" id="ARBA00023172"/>
    </source>
</evidence>
<dbReference type="Pfam" id="PF09169">
    <property type="entry name" value="BRCA-2_helical"/>
    <property type="match status" value="1"/>
</dbReference>
<dbReference type="CDD" id="cd04493">
    <property type="entry name" value="BRCA2DBD_OB1"/>
    <property type="match status" value="1"/>
</dbReference>
<feature type="compositionally biased region" description="Polar residues" evidence="6">
    <location>
        <begin position="401"/>
        <end position="412"/>
    </location>
</feature>
<keyword evidence="2" id="KW-0227">DNA damage</keyword>
<dbReference type="OrthoDB" id="21095at2759"/>
<feature type="compositionally biased region" description="Basic residues" evidence="6">
    <location>
        <begin position="418"/>
        <end position="434"/>
    </location>
</feature>
<evidence type="ECO:0000256" key="1">
    <source>
        <dbReference type="ARBA" id="ARBA00022737"/>
    </source>
</evidence>
<dbReference type="Pfam" id="PF00634">
    <property type="entry name" value="BRCA2"/>
    <property type="match status" value="3"/>
</dbReference>
<feature type="domain" description="Breast cancer type 2 susceptibility protein helical" evidence="8">
    <location>
        <begin position="513"/>
        <end position="593"/>
    </location>
</feature>
<protein>
    <recommendedName>
        <fullName evidence="11">Tower domain-containing protein</fullName>
    </recommendedName>
</protein>
<proteinExistence type="predicted"/>
<dbReference type="GO" id="GO:0006355">
    <property type="term" value="P:regulation of DNA-templated transcription"/>
    <property type="evidence" value="ECO:0007669"/>
    <property type="project" value="TreeGrafter"/>
</dbReference>
<evidence type="ECO:0000259" key="7">
    <source>
        <dbReference type="Pfam" id="PF09103"/>
    </source>
</evidence>
<dbReference type="PROSITE" id="PS50138">
    <property type="entry name" value="BRCA2_REPEAT"/>
    <property type="match status" value="2"/>
</dbReference>
<dbReference type="InterPro" id="IPR015525">
    <property type="entry name" value="BRCA2"/>
</dbReference>
<keyword evidence="4" id="KW-0233">DNA recombination</keyword>
<evidence type="ECO:0000256" key="6">
    <source>
        <dbReference type="SAM" id="MobiDB-lite"/>
    </source>
</evidence>
<dbReference type="InterPro" id="IPR002093">
    <property type="entry name" value="BRCA2_repeat"/>
</dbReference>
<dbReference type="InterPro" id="IPR036315">
    <property type="entry name" value="BRCA2_hlx_sf"/>
</dbReference>
<dbReference type="Gene3D" id="2.40.50.140">
    <property type="entry name" value="Nucleic acid-binding proteins"/>
    <property type="match status" value="4"/>
</dbReference>
<keyword evidence="10" id="KW-1185">Reference proteome</keyword>
<name>A0A835DGI6_TETSI</name>
<dbReference type="PANTHER" id="PTHR11289:SF0">
    <property type="entry name" value="BREAST CANCER TYPE 2 SUSCEPTIBILITY PROTEIN"/>
    <property type="match status" value="1"/>
</dbReference>
<dbReference type="PANTHER" id="PTHR11289">
    <property type="entry name" value="BREAST CANCER TYPE 2 SUSCEPTIBILITY PROTEIN BRCA2"/>
    <property type="match status" value="1"/>
</dbReference>
<dbReference type="Proteomes" id="UP000655225">
    <property type="component" value="Unassembled WGS sequence"/>
</dbReference>
<sequence>MATWQISSDAGNNFRWNITGGDPANRAEEPHRTLIHKDNSNSRLPSMADLLFQGRSKLLENNGGRDESSPMFRTGLGKPVNVSHSSIKKALSVLGEDDSPNQGKVHSRDSGHSFSNSLFQTGSGKMVNISSAGLIKAKNLLGLEGTHNHCTSQGLKQTMKQSATDELYGWENSLHLEKKAGVGASLVPGSLVDCEIDVYSSGRDSNKAVPSIMQSEVYKSDCKPSPIKFQTAGGRSISVSSDALQRARSLLGDAEAGSFPNEGGAEDPLFSFFKDTIFDETPLDNENDPYTSFFSQDAAMSKLTSKSFLPPLGTFSNQKESSTIRESIISGSNLIKKVDTDSNVYKAFLKPNNSMPHILKPLSNGFCAPHTVVENSSETNNGSRMTLLGRSSGGPLVDISNNIGTTYNSPKHISSEKKRLRRKSSISPFKRPRNSRFSTPLTSSISFLPNDSSTLTTSEDFCCKTMVSSRYPFQFQRMTLKEFFGGPPCQHNLMTHFPDRVKWMTADNAEQYVFHDKSGSNGIGIEEFRQMLDQSGASMLHATKAWVANHYKWIVWKLACYERGYPAKATGKYLTVSNVLEELKYRYEKEINHAHRSALKRILEGDASPASMVVLCVSAIRFSPDPMLGIGLSMASHEDAKKFSDTNWTESSNVAKIELTDGWYSLDALLDAPLSKQLAARKLFVGQKLRIWGAGLCGWVGPVSPLEDSKTVNLLLHINGTYRANWADRLGFCKGLGAPLAFSCIKGTGGLIPRTLVGVVRIYPVLYRERLTDGGYVVRSERMETKMQQLYNQRAAFSNFPPNSSVISTSGRKIQLWESGTKHMNLSIGALPFTWKEMLVFSSVDQIVFNCRRSSIAEGIMSEFQKDIKCFLSENDNESEEGAKILKILETAAEPEVLMAEMSSEQLTSFASYQAKQEAIKQSDMQKKIEIALEDAGLSARAVTPFMRVRVVGLTCKKSQRKGCLRVGLITIWNPTEKQRFELVEGQAYAIAGLVPLNSDSDVLFLQARGSTTTWQPLPPSAIECFESFFTPRISVLLSNLGEVPLASEFDIAAVVVYVGEVYTSGRQKKQWVFVTDGSISELQSGESSNYLLAISFCSLVIDSDSFTPVNCNLAGSTVGFCNLLKRAKDQMNHLWVAEATENSTYSFCQNLPGFHLKEAADSAKKWAKISSSTIQKLRERVLYVIGDCEG</sequence>
<dbReference type="SUPFAM" id="SSF50249">
    <property type="entry name" value="Nucleic acid-binding proteins"/>
    <property type="match status" value="3"/>
</dbReference>
<keyword evidence="3" id="KW-0238">DNA-binding</keyword>
<evidence type="ECO:0008006" key="11">
    <source>
        <dbReference type="Google" id="ProtNLM"/>
    </source>
</evidence>
<dbReference type="SUPFAM" id="SSF81878">
    <property type="entry name" value="BRCA2 tower domain"/>
    <property type="match status" value="1"/>
</dbReference>
<accession>A0A835DGI6</accession>
<dbReference type="Pfam" id="PF09103">
    <property type="entry name" value="BRCA-2_OB1"/>
    <property type="match status" value="1"/>
</dbReference>
<gene>
    <name evidence="9" type="ORF">HHK36_010654</name>
</gene>
<feature type="region of interest" description="Disordered" evidence="6">
    <location>
        <begin position="401"/>
        <end position="437"/>
    </location>
</feature>
<feature type="region of interest" description="Disordered" evidence="6">
    <location>
        <begin position="95"/>
        <end position="115"/>
    </location>
</feature>
<dbReference type="OMA" id="ISFCSPC"/>
<dbReference type="GO" id="GO:0003677">
    <property type="term" value="F:DNA binding"/>
    <property type="evidence" value="ECO:0007669"/>
    <property type="project" value="UniProtKB-KW"/>
</dbReference>
<dbReference type="GO" id="GO:0000724">
    <property type="term" value="P:double-strand break repair via homologous recombination"/>
    <property type="evidence" value="ECO:0007669"/>
    <property type="project" value="InterPro"/>
</dbReference>